<sequence length="598" mass="65867">MAFSIAMPWNAGEERMHELMRVPENDNPTSTMLTPRATHLLQICPLLAVGTLDDQGRPWTTIWGGEPGFGTSLGSSMIGIRTLVDARYDPVVEALNSGKADGKVVQEVGSGRMIGGLAIDLDQRRRVKLYGRLAAGALDRSGDLEYHNIGQIQMVVRIEQSIGNCPKYLNRKVIRPALSKPRLLSESPQLTEDALRLLERSDMLFITSANKDLDMDTNHRGGPPGFVRVLYNGEDGAEIVYPEYSGNRLYQTLGNLQITPVAGLVFPDFVSGDVLYVTGKTEILIGKAAADVLPRSNLAVKVKIIAARLVEQGLPFRGKPGEYSPYNPSVRLLAAEGTLAANFGRPETRATLVEKEKITPTITRYRFSTDKPINFSPGQWVALDFAPELDLGYSHMRDDDPSSLNDDFIRTFTVSSSPTLSGSNQAGTFEITVRAVGRVTTFLSQKNPRAMLEVPIRGFGGELSIKDGSEGSDIPFIAGGVGITPLLGQLDSIDRSRLRLFWTLRAEDVGLAAALLRHYPDVQMSLYITGSRLNESAIKDSWELLQHGNGKIMTRRFEKADFEGIDSSVWYLCTSVPLRAVLLEWLQGKNVVYEDFNF</sequence>
<feature type="domain" description="FAD-binding FR-type" evidence="1">
    <location>
        <begin position="345"/>
        <end position="466"/>
    </location>
</feature>
<dbReference type="OrthoDB" id="436496at2759"/>
<dbReference type="InterPro" id="IPR017927">
    <property type="entry name" value="FAD-bd_FR_type"/>
</dbReference>
<dbReference type="InterPro" id="IPR017938">
    <property type="entry name" value="Riboflavin_synthase-like_b-brl"/>
</dbReference>
<dbReference type="Gene3D" id="2.40.30.10">
    <property type="entry name" value="Translation factors"/>
    <property type="match status" value="1"/>
</dbReference>
<reference evidence="4" key="3">
    <citation type="submission" date="2025-04" db="UniProtKB">
        <authorList>
            <consortium name="RefSeq"/>
        </authorList>
    </citation>
    <scope>IDENTIFICATION</scope>
    <source>
        <strain evidence="4">CBS 781.70</strain>
    </source>
</reference>
<dbReference type="EMBL" id="ML975155">
    <property type="protein sequence ID" value="KAF1813435.1"/>
    <property type="molecule type" value="Genomic_DNA"/>
</dbReference>
<evidence type="ECO:0000313" key="4">
    <source>
        <dbReference type="RefSeq" id="XP_033535066.1"/>
    </source>
</evidence>
<reference evidence="4" key="2">
    <citation type="submission" date="2020-04" db="EMBL/GenBank/DDBJ databases">
        <authorList>
            <consortium name="NCBI Genome Project"/>
        </authorList>
    </citation>
    <scope>NUCLEOTIDE SEQUENCE</scope>
    <source>
        <strain evidence="4">CBS 781.70</strain>
    </source>
</reference>
<dbReference type="GeneID" id="54415773"/>
<dbReference type="InterPro" id="IPR012349">
    <property type="entry name" value="Split_barrel_FMN-bd"/>
</dbReference>
<dbReference type="Proteomes" id="UP000504638">
    <property type="component" value="Unplaced"/>
</dbReference>
<dbReference type="PANTHER" id="PTHR42815">
    <property type="entry name" value="FAD-BINDING, PUTATIVE (AFU_ORTHOLOGUE AFUA_6G07600)-RELATED"/>
    <property type="match status" value="1"/>
</dbReference>
<dbReference type="SUPFAM" id="SSF63380">
    <property type="entry name" value="Riboflavin synthase domain-like"/>
    <property type="match status" value="1"/>
</dbReference>
<dbReference type="RefSeq" id="XP_033535066.1">
    <property type="nucleotide sequence ID" value="XM_033675203.1"/>
</dbReference>
<evidence type="ECO:0000313" key="3">
    <source>
        <dbReference type="Proteomes" id="UP000504638"/>
    </source>
</evidence>
<reference evidence="2 4" key="1">
    <citation type="submission" date="2020-01" db="EMBL/GenBank/DDBJ databases">
        <authorList>
            <consortium name="DOE Joint Genome Institute"/>
            <person name="Haridas S."/>
            <person name="Albert R."/>
            <person name="Binder M."/>
            <person name="Bloem J."/>
            <person name="Labutti K."/>
            <person name="Salamov A."/>
            <person name="Andreopoulos B."/>
            <person name="Baker S.E."/>
            <person name="Barry K."/>
            <person name="Bills G."/>
            <person name="Bluhm B.H."/>
            <person name="Cannon C."/>
            <person name="Castanera R."/>
            <person name="Culley D.E."/>
            <person name="Daum C."/>
            <person name="Ezra D."/>
            <person name="Gonzalez J.B."/>
            <person name="Henrissat B."/>
            <person name="Kuo A."/>
            <person name="Liang C."/>
            <person name="Lipzen A."/>
            <person name="Lutzoni F."/>
            <person name="Magnuson J."/>
            <person name="Mondo S."/>
            <person name="Nolan M."/>
            <person name="Ohm R."/>
            <person name="Pangilinan J."/>
            <person name="Park H.-J."/>
            <person name="Ramirez L."/>
            <person name="Alfaro M."/>
            <person name="Sun H."/>
            <person name="Tritt A."/>
            <person name="Yoshinaga Y."/>
            <person name="Zwiers L.-H."/>
            <person name="Turgeon B.G."/>
            <person name="Goodwin S.B."/>
            <person name="Spatafora J.W."/>
            <person name="Crous P.W."/>
            <person name="Grigoriev I.V."/>
        </authorList>
    </citation>
    <scope>NUCLEOTIDE SEQUENCE</scope>
    <source>
        <strain evidence="2 4">CBS 781.70</strain>
    </source>
</reference>
<dbReference type="SUPFAM" id="SSF52343">
    <property type="entry name" value="Ferredoxin reductase-like, C-terminal NADP-linked domain"/>
    <property type="match status" value="1"/>
</dbReference>
<name>A0A6G1G5R2_9PEZI</name>
<dbReference type="AlphaFoldDB" id="A0A6G1G5R2"/>
<evidence type="ECO:0000313" key="2">
    <source>
        <dbReference type="EMBL" id="KAF1813435.1"/>
    </source>
</evidence>
<evidence type="ECO:0000259" key="1">
    <source>
        <dbReference type="PROSITE" id="PS51384"/>
    </source>
</evidence>
<dbReference type="Gene3D" id="3.40.50.80">
    <property type="entry name" value="Nucleotide-binding domain of ferredoxin-NADP reductase (FNR) module"/>
    <property type="match status" value="1"/>
</dbReference>
<dbReference type="PROSITE" id="PS51384">
    <property type="entry name" value="FAD_FR"/>
    <property type="match status" value="1"/>
</dbReference>
<protein>
    <submittedName>
        <fullName evidence="2 4">Oxidoreductase FAD-binding protein</fullName>
    </submittedName>
</protein>
<gene>
    <name evidence="2 4" type="ORF">P152DRAFT_319096</name>
</gene>
<accession>A0A6G1G5R2</accession>
<dbReference type="Gene3D" id="2.30.110.10">
    <property type="entry name" value="Electron Transport, Fmn-binding Protein, Chain A"/>
    <property type="match status" value="1"/>
</dbReference>
<organism evidence="2">
    <name type="scientific">Eremomyces bilateralis CBS 781.70</name>
    <dbReference type="NCBI Taxonomy" id="1392243"/>
    <lineage>
        <taxon>Eukaryota</taxon>
        <taxon>Fungi</taxon>
        <taxon>Dikarya</taxon>
        <taxon>Ascomycota</taxon>
        <taxon>Pezizomycotina</taxon>
        <taxon>Dothideomycetes</taxon>
        <taxon>Dothideomycetes incertae sedis</taxon>
        <taxon>Eremomycetales</taxon>
        <taxon>Eremomycetaceae</taxon>
        <taxon>Eremomyces</taxon>
    </lineage>
</organism>
<keyword evidence="3" id="KW-1185">Reference proteome</keyword>
<proteinExistence type="predicted"/>
<dbReference type="InterPro" id="IPR039261">
    <property type="entry name" value="FNR_nucleotide-bd"/>
</dbReference>
<dbReference type="PANTHER" id="PTHR42815:SF2">
    <property type="entry name" value="FAD-BINDING, PUTATIVE (AFU_ORTHOLOGUE AFUA_6G07600)-RELATED"/>
    <property type="match status" value="1"/>
</dbReference>
<dbReference type="GO" id="GO:0016491">
    <property type="term" value="F:oxidoreductase activity"/>
    <property type="evidence" value="ECO:0007669"/>
    <property type="project" value="InterPro"/>
</dbReference>